<evidence type="ECO:0000313" key="5">
    <source>
        <dbReference type="EMBL" id="MPY11184.1"/>
    </source>
</evidence>
<dbReference type="PROSITE" id="PS51194">
    <property type="entry name" value="HELICASE_CTER"/>
    <property type="match status" value="1"/>
</dbReference>
<feature type="coiled-coil region" evidence="2">
    <location>
        <begin position="787"/>
        <end position="814"/>
    </location>
</feature>
<reference evidence="6" key="1">
    <citation type="submission" date="2019-07" db="EMBL/GenBank/DDBJ databases">
        <title>Arthrobacter KR32 sp. nov., isolated from mountain cheese made of cows milk.</title>
        <authorList>
            <person name="Flegler A."/>
        </authorList>
    </citation>
    <scope>NUCLEOTIDE SEQUENCE [LARGE SCALE GENOMIC DNA]</scope>
    <source>
        <strain evidence="6">KR32</strain>
    </source>
</reference>
<evidence type="ECO:0000259" key="4">
    <source>
        <dbReference type="PROSITE" id="PS51194"/>
    </source>
</evidence>
<dbReference type="PANTHER" id="PTHR10799">
    <property type="entry name" value="SNF2/RAD54 HELICASE FAMILY"/>
    <property type="match status" value="1"/>
</dbReference>
<evidence type="ECO:0000313" key="6">
    <source>
        <dbReference type="Proteomes" id="UP000326464"/>
    </source>
</evidence>
<dbReference type="Gene3D" id="3.40.50.10810">
    <property type="entry name" value="Tandem AAA-ATPase domain"/>
    <property type="match status" value="1"/>
</dbReference>
<dbReference type="Gene3D" id="3.40.50.300">
    <property type="entry name" value="P-loop containing nucleotide triphosphate hydrolases"/>
    <property type="match status" value="1"/>
</dbReference>
<dbReference type="GO" id="GO:0005524">
    <property type="term" value="F:ATP binding"/>
    <property type="evidence" value="ECO:0007669"/>
    <property type="project" value="InterPro"/>
</dbReference>
<dbReference type="InterPro" id="IPR049730">
    <property type="entry name" value="SNF2/RAD54-like_C"/>
</dbReference>
<dbReference type="Proteomes" id="UP000326464">
    <property type="component" value="Unassembled WGS sequence"/>
</dbReference>
<name>A0A7X1TNW4_9MICC</name>
<dbReference type="PROSITE" id="PS51192">
    <property type="entry name" value="HELICASE_ATP_BIND_1"/>
    <property type="match status" value="1"/>
</dbReference>
<evidence type="ECO:0008006" key="7">
    <source>
        <dbReference type="Google" id="ProtNLM"/>
    </source>
</evidence>
<dbReference type="SMART" id="SM00490">
    <property type="entry name" value="HELICc"/>
    <property type="match status" value="1"/>
</dbReference>
<dbReference type="Pfam" id="PF00176">
    <property type="entry name" value="SNF2-rel_dom"/>
    <property type="match status" value="1"/>
</dbReference>
<keyword evidence="2" id="KW-0175">Coiled coil</keyword>
<dbReference type="InterPro" id="IPR014001">
    <property type="entry name" value="Helicase_ATP-bd"/>
</dbReference>
<dbReference type="AlphaFoldDB" id="A0A7X1TNW4"/>
<protein>
    <recommendedName>
        <fullName evidence="7">DEAD/DEAH box helicase</fullName>
    </recommendedName>
</protein>
<evidence type="ECO:0000259" key="3">
    <source>
        <dbReference type="PROSITE" id="PS51192"/>
    </source>
</evidence>
<gene>
    <name evidence="5" type="ORF">FNH21_10725</name>
</gene>
<organism evidence="5 6">
    <name type="scientific">Arthrobacter bussei</name>
    <dbReference type="NCBI Taxonomy" id="2594179"/>
    <lineage>
        <taxon>Bacteria</taxon>
        <taxon>Bacillati</taxon>
        <taxon>Actinomycetota</taxon>
        <taxon>Actinomycetes</taxon>
        <taxon>Micrococcales</taxon>
        <taxon>Micrococcaceae</taxon>
        <taxon>Arthrobacter</taxon>
    </lineage>
</organism>
<dbReference type="InterPro" id="IPR001650">
    <property type="entry name" value="Helicase_C-like"/>
</dbReference>
<evidence type="ECO:0000256" key="2">
    <source>
        <dbReference type="SAM" id="Coils"/>
    </source>
</evidence>
<proteinExistence type="predicted"/>
<feature type="domain" description="Helicase ATP-binding" evidence="3">
    <location>
        <begin position="233"/>
        <end position="402"/>
    </location>
</feature>
<evidence type="ECO:0000256" key="1">
    <source>
        <dbReference type="ARBA" id="ARBA00022801"/>
    </source>
</evidence>
<dbReference type="GO" id="GO:0016787">
    <property type="term" value="F:hydrolase activity"/>
    <property type="evidence" value="ECO:0007669"/>
    <property type="project" value="UniProtKB-KW"/>
</dbReference>
<dbReference type="EMBL" id="VJXX01000003">
    <property type="protein sequence ID" value="MPY11184.1"/>
    <property type="molecule type" value="Genomic_DNA"/>
</dbReference>
<comment type="caution">
    <text evidence="5">The sequence shown here is derived from an EMBL/GenBank/DDBJ whole genome shotgun (WGS) entry which is preliminary data.</text>
</comment>
<dbReference type="InterPro" id="IPR027417">
    <property type="entry name" value="P-loop_NTPase"/>
</dbReference>
<dbReference type="Pfam" id="PF00271">
    <property type="entry name" value="Helicase_C"/>
    <property type="match status" value="1"/>
</dbReference>
<dbReference type="SUPFAM" id="SSF52540">
    <property type="entry name" value="P-loop containing nucleoside triphosphate hydrolases"/>
    <property type="match status" value="2"/>
</dbReference>
<dbReference type="SMART" id="SM00487">
    <property type="entry name" value="DEXDc"/>
    <property type="match status" value="1"/>
</dbReference>
<keyword evidence="6" id="KW-1185">Reference proteome</keyword>
<accession>A0A7X1TNW4</accession>
<feature type="domain" description="Helicase C-terminal" evidence="4">
    <location>
        <begin position="610"/>
        <end position="766"/>
    </location>
</feature>
<dbReference type="InterPro" id="IPR038718">
    <property type="entry name" value="SNF2-like_sf"/>
</dbReference>
<keyword evidence="1" id="KW-0378">Hydrolase</keyword>
<dbReference type="CDD" id="cd18793">
    <property type="entry name" value="SF2_C_SNF"/>
    <property type="match status" value="1"/>
</dbReference>
<dbReference type="InterPro" id="IPR000330">
    <property type="entry name" value="SNF2_N"/>
</dbReference>
<dbReference type="OrthoDB" id="9814088at2"/>
<sequence length="1117" mass="124291">MLMGATMVADNSCGYHPQISDLSSLDGGAIGRVLLVAPRSKDLGVDHQYRVLHSPDHDVSLRPGVYWAKVDNEWNALVIDPDAVPGRTPRPVEEVALSDADENSLGVVGMEWLDEWWESARPITPPAFPSSGGAISRSSGRDVIIIRRQLTGANWSYLVRQDGRMVTVSESDLAPIPEVSEATSWLCHKPAAAQSFSAMVTRAKLNRGVTDALFSYGVTKTIINPFQFKPVLKYLDSSMERMLIADEVGLGKTIEAGLLWTEMAARGQANRVIVVCPAALVPKWQREMSERFGFTLVHYTTPDLRRLVEQLESGTVPQTFAVVVSLQTFRAFDGLEHMEELNFGLDLCIVDEAHQMRNQGTASLRLGLFLRDVSGSLVLLSATPLNLGNRDLLSMIRLIMPGEVESQADLELRIDHHGPLQALRRSATDPNISNLLRRQWLLKIAGSRMGRALRERAAFKDLQSLLAHDDYTVASAPVLRDACNQLHGLSSAITRTRKSEVHATRAVREAKNAEVTWTANEQAFYDVYVEWLRQIATERNIPTNFALQMPLRLASSCLPAAAKQVLGLAADQAVDGDAASTARGSSFLASERPPSDVRSLAEKVLRTDTKFEAFTEALASPEMAGRTTLVFTFSRNTLDYLHRRLSQTHRVAVLHGGIASEERESIMKRFRAGAFEMVIATRVASEGLDFEFCSMIVNYDLPWNPMEIEQRIGRLDRIGQTSDKILILNFSTPGTIESRILERLLDRVGVFEHSIGELEPILAEKFENLADLVVDFHLTTDERERRINEAIAAVEQGKLDAAELEESSSKLQAEDQFGIKSVEERISQGRYLGQIELAHLVADWARLRGGSAVINRHDRTLRVEISQEMLVKIVEWRRDQGVTSAEVTRVEGAGRTKAPLIMCLDAEEARVNGGSLLNGHHPLVRVASEDYERHHIPRFAVLRTAGGSECARGTYLIAVAATEWKGLRPTSELWTEAVDLTSGRGMTEEAGALLMTAVASGALERADEVDIHPDADAYCEQLLADLERRRHDEQAKRRQENDALILERRVRAEEVFENHRRSIEERIREATAKTVRMFEGQLRRAEERRNDALARIGDSAHSSLALENLALLQLEVI</sequence>